<evidence type="ECO:0000313" key="2">
    <source>
        <dbReference type="EMBL" id="ARF12537.1"/>
    </source>
</evidence>
<dbReference type="Pfam" id="PF13472">
    <property type="entry name" value="Lipase_GDSL_2"/>
    <property type="match status" value="1"/>
</dbReference>
<dbReference type="SUPFAM" id="SSF52266">
    <property type="entry name" value="SGNH hydrolase"/>
    <property type="match status" value="1"/>
</dbReference>
<reference evidence="2" key="1">
    <citation type="journal article" date="2017" name="Science">
        <title>Giant viruses with an expanded complement of translation system components.</title>
        <authorList>
            <person name="Schulz F."/>
            <person name="Yutin N."/>
            <person name="Ivanova N.N."/>
            <person name="Ortega D.R."/>
            <person name="Lee T.K."/>
            <person name="Vierheilig J."/>
            <person name="Daims H."/>
            <person name="Horn M."/>
            <person name="Wagner M."/>
            <person name="Jensen G.J."/>
            <person name="Kyrpides N.C."/>
            <person name="Koonin E.V."/>
            <person name="Woyke T."/>
        </authorList>
    </citation>
    <scope>NUCLEOTIDE SEQUENCE</scope>
    <source>
        <strain evidence="2">KNV1</strain>
    </source>
</reference>
<gene>
    <name evidence="2" type="ORF">Klosneuvirus_6_99</name>
</gene>
<evidence type="ECO:0000259" key="1">
    <source>
        <dbReference type="Pfam" id="PF13472"/>
    </source>
</evidence>
<name>A0A1V0SLC6_9VIRU</name>
<accession>A0A1V0SLC6</accession>
<proteinExistence type="predicted"/>
<dbReference type="InterPro" id="IPR036514">
    <property type="entry name" value="SGNH_hydro_sf"/>
</dbReference>
<dbReference type="InterPro" id="IPR013830">
    <property type="entry name" value="SGNH_hydro"/>
</dbReference>
<dbReference type="Gene3D" id="3.40.50.1110">
    <property type="entry name" value="SGNH hydrolase"/>
    <property type="match status" value="1"/>
</dbReference>
<protein>
    <recommendedName>
        <fullName evidence="1">SGNH hydrolase-type esterase domain-containing protein</fullName>
    </recommendedName>
</protein>
<feature type="domain" description="SGNH hydrolase-type esterase" evidence="1">
    <location>
        <begin position="43"/>
        <end position="203"/>
    </location>
</feature>
<sequence length="214" mass="25137">MNNNSYKMNSTNTLLVPKWKQRTHDTHIKHLKLYENKKIKVAFLGDSMMERWLNTGKKYWTTSFSEYANLGVGGDGIEHLLYRLTENQELKGILDVITVEKIIFMIGTNNLEKKSVNDIIEGIINIINIIFKKQPNVELVIYGLLDRTDVSVDKIAELNTKLENYINKQNNQKLSYRFFGEKVNHEDKFFDDNVHLSQLGYELWYNDMKELLKL</sequence>
<organism evidence="2">
    <name type="scientific">Klosneuvirus KNV1</name>
    <dbReference type="NCBI Taxonomy" id="1977640"/>
    <lineage>
        <taxon>Viruses</taxon>
        <taxon>Varidnaviria</taxon>
        <taxon>Bamfordvirae</taxon>
        <taxon>Nucleocytoviricota</taxon>
        <taxon>Megaviricetes</taxon>
        <taxon>Imitervirales</taxon>
        <taxon>Mimiviridae</taxon>
        <taxon>Klosneuvirinae</taxon>
        <taxon>Klosneuvirus</taxon>
    </lineage>
</organism>
<dbReference type="EMBL" id="KY684113">
    <property type="protein sequence ID" value="ARF12537.1"/>
    <property type="molecule type" value="Genomic_DNA"/>
</dbReference>